<dbReference type="AlphaFoldDB" id="A0A7Z0IRN2"/>
<sequence>MSKSVKAVIGISLGLVTLLTLLISAFAWPASEMEPRSLPLVVAGPEAVVTQIETQLATSVGEDAFEVTAVADREAAVEAIENREAYGAILVGPEGQEVLVASAASANVAQQLTQMATAMGGESGGQPGAQPTVTDVMPSAEDDPRGIVFGASALPLVIGGIMAGAITSLVLTRTRDRVAAAFLIAIGGGLAMIGVVQGWLGALEGSYLANAGVVALGILAVALPIIGLRHLIGPAGVGIVALLVLLVGNPISGITSAPEMVPFGWLGQLMPPGAAGSALRGFSFFDGAGTAMPLIVLACWAGAGLLLTVLPHREKPSEKPRVEAEAAERTTRDAEAVAR</sequence>
<feature type="transmembrane region" description="Helical" evidence="2">
    <location>
        <begin position="206"/>
        <end position="228"/>
    </location>
</feature>
<evidence type="ECO:0000313" key="3">
    <source>
        <dbReference type="EMBL" id="NYI76882.1"/>
    </source>
</evidence>
<name>A0A7Z0IRN2_9ACTN</name>
<comment type="caution">
    <text evidence="3">The sequence shown here is derived from an EMBL/GenBank/DDBJ whole genome shotgun (WGS) entry which is preliminary data.</text>
</comment>
<evidence type="ECO:0000256" key="1">
    <source>
        <dbReference type="SAM" id="MobiDB-lite"/>
    </source>
</evidence>
<feature type="transmembrane region" description="Helical" evidence="2">
    <location>
        <begin position="235"/>
        <end position="255"/>
    </location>
</feature>
<feature type="transmembrane region" description="Helical" evidence="2">
    <location>
        <begin position="291"/>
        <end position="310"/>
    </location>
</feature>
<dbReference type="Proteomes" id="UP000564496">
    <property type="component" value="Unassembled WGS sequence"/>
</dbReference>
<proteinExistence type="predicted"/>
<evidence type="ECO:0008006" key="5">
    <source>
        <dbReference type="Google" id="ProtNLM"/>
    </source>
</evidence>
<feature type="transmembrane region" description="Helical" evidence="2">
    <location>
        <begin position="178"/>
        <end position="200"/>
    </location>
</feature>
<accession>A0A7Z0IRN2</accession>
<keyword evidence="2" id="KW-1133">Transmembrane helix</keyword>
<feature type="region of interest" description="Disordered" evidence="1">
    <location>
        <begin position="316"/>
        <end position="339"/>
    </location>
</feature>
<feature type="transmembrane region" description="Helical" evidence="2">
    <location>
        <begin position="147"/>
        <end position="171"/>
    </location>
</feature>
<dbReference type="EMBL" id="JACBZR010000001">
    <property type="protein sequence ID" value="NYI76882.1"/>
    <property type="molecule type" value="Genomic_DNA"/>
</dbReference>
<dbReference type="RefSeq" id="WP_179657484.1">
    <property type="nucleotide sequence ID" value="NZ_JACBZR010000001.1"/>
</dbReference>
<keyword evidence="2" id="KW-0812">Transmembrane</keyword>
<evidence type="ECO:0000313" key="4">
    <source>
        <dbReference type="Proteomes" id="UP000564496"/>
    </source>
</evidence>
<keyword evidence="4" id="KW-1185">Reference proteome</keyword>
<reference evidence="3 4" key="1">
    <citation type="submission" date="2020-07" db="EMBL/GenBank/DDBJ databases">
        <title>Sequencing the genomes of 1000 actinobacteria strains.</title>
        <authorList>
            <person name="Klenk H.-P."/>
        </authorList>
    </citation>
    <scope>NUCLEOTIDE SEQUENCE [LARGE SCALE GENOMIC DNA]</scope>
    <source>
        <strain evidence="3 4">DSM 26487</strain>
    </source>
</reference>
<gene>
    <name evidence="3" type="ORF">BJ988_001530</name>
</gene>
<protein>
    <recommendedName>
        <fullName evidence="5">ABC transporter permease</fullName>
    </recommendedName>
</protein>
<keyword evidence="2" id="KW-0472">Membrane</keyword>
<evidence type="ECO:0000256" key="2">
    <source>
        <dbReference type="SAM" id="Phobius"/>
    </source>
</evidence>
<organism evidence="3 4">
    <name type="scientific">Nocardioides panzhihuensis</name>
    <dbReference type="NCBI Taxonomy" id="860243"/>
    <lineage>
        <taxon>Bacteria</taxon>
        <taxon>Bacillati</taxon>
        <taxon>Actinomycetota</taxon>
        <taxon>Actinomycetes</taxon>
        <taxon>Propionibacteriales</taxon>
        <taxon>Nocardioidaceae</taxon>
        <taxon>Nocardioides</taxon>
    </lineage>
</organism>